<dbReference type="Gene3D" id="3.90.1070.10">
    <property type="match status" value="1"/>
</dbReference>
<name>A0A7X6DLU1_9BACT</name>
<dbReference type="InterPro" id="IPR006379">
    <property type="entry name" value="HAD-SF_hydro_IIB"/>
</dbReference>
<dbReference type="SUPFAM" id="SSF56784">
    <property type="entry name" value="HAD-like"/>
    <property type="match status" value="1"/>
</dbReference>
<keyword evidence="3" id="KW-1185">Reference proteome</keyword>
<comment type="caution">
    <text evidence="2">The sequence shown here is derived from an EMBL/GenBank/DDBJ whole genome shotgun (WGS) entry which is preliminary data.</text>
</comment>
<dbReference type="Gene3D" id="3.40.50.300">
    <property type="entry name" value="P-loop containing nucleotide triphosphate hydrolases"/>
    <property type="match status" value="1"/>
</dbReference>
<evidence type="ECO:0000259" key="1">
    <source>
        <dbReference type="SMART" id="SM00382"/>
    </source>
</evidence>
<proteinExistence type="predicted"/>
<organism evidence="2 3">
    <name type="scientific">Candidatus Manganitrophus noduliformans</name>
    <dbReference type="NCBI Taxonomy" id="2606439"/>
    <lineage>
        <taxon>Bacteria</taxon>
        <taxon>Pseudomonadati</taxon>
        <taxon>Nitrospirota</taxon>
        <taxon>Nitrospiria</taxon>
        <taxon>Candidatus Troglogloeales</taxon>
        <taxon>Candidatus Manganitrophaceae</taxon>
        <taxon>Candidatus Manganitrophus</taxon>
    </lineage>
</organism>
<dbReference type="InterPro" id="IPR002789">
    <property type="entry name" value="HerA_central"/>
</dbReference>
<dbReference type="PANTHER" id="PTHR10000">
    <property type="entry name" value="PHOSPHOSERINE PHOSPHATASE"/>
    <property type="match status" value="1"/>
</dbReference>
<reference evidence="2 3" key="1">
    <citation type="journal article" date="2020" name="Nature">
        <title>Bacterial chemolithoautotrophy via manganese oxidation.</title>
        <authorList>
            <person name="Yu H."/>
            <person name="Leadbetter J.R."/>
        </authorList>
    </citation>
    <scope>NUCLEOTIDE SEQUENCE [LARGE SCALE GENOMIC DNA]</scope>
    <source>
        <strain evidence="2 3">Mn-1</strain>
    </source>
</reference>
<gene>
    <name evidence="2" type="ORF">MNODULE_00705</name>
</gene>
<dbReference type="CDD" id="cd01983">
    <property type="entry name" value="SIMIBI"/>
    <property type="match status" value="1"/>
</dbReference>
<dbReference type="Pfam" id="PF08282">
    <property type="entry name" value="Hydrolase_3"/>
    <property type="match status" value="2"/>
</dbReference>
<keyword evidence="2" id="KW-0378">Hydrolase</keyword>
<evidence type="ECO:0000313" key="2">
    <source>
        <dbReference type="EMBL" id="NKE69273.1"/>
    </source>
</evidence>
<dbReference type="InterPro" id="IPR023214">
    <property type="entry name" value="HAD_sf"/>
</dbReference>
<dbReference type="GO" id="GO:0005829">
    <property type="term" value="C:cytosol"/>
    <property type="evidence" value="ECO:0007669"/>
    <property type="project" value="TreeGrafter"/>
</dbReference>
<protein>
    <submittedName>
        <fullName evidence="2">HAD-IIB family hydrolase</fullName>
    </submittedName>
</protein>
<dbReference type="SMART" id="SM00382">
    <property type="entry name" value="AAA"/>
    <property type="match status" value="1"/>
</dbReference>
<dbReference type="InterPro" id="IPR036412">
    <property type="entry name" value="HAD-like_sf"/>
</dbReference>
<dbReference type="RefSeq" id="WP_168057588.1">
    <property type="nucleotide sequence ID" value="NZ_VTOW01000001.1"/>
</dbReference>
<dbReference type="EMBL" id="VTOW01000001">
    <property type="protein sequence ID" value="NKE69273.1"/>
    <property type="molecule type" value="Genomic_DNA"/>
</dbReference>
<dbReference type="Pfam" id="PF01935">
    <property type="entry name" value="DUF87"/>
    <property type="match status" value="1"/>
</dbReference>
<sequence length="570" mass="62619">MRYYALATDYDGTLATEGRVDEATLAALERLRNSGRRLILVTGRELDELLQVFPQVDLFESVVAENGALLYRPATREIKLLAEAPPARFAETLRARGVGPLSVGRVIVATWTPHETAVLETIRELGLELQVIFNKGAVMVLPSGVNKATGLAAALEALGLSPHNTVGVGDAENDHAFLHLCEASVAVANALPSLKEQADWVTQGSRGAGVTELIDHLLAADLADLEPRLTRHEVPLGRREGEETVQLKPYGVSVLLAGTSGGGKSTLATGFLERLSEKGYQFCIIDPEGDYQNLEGAVVLGTPQRAPTVAEAIQLIEAPDQNVAINLLGITMEDRPAYFEGLLTAVMELRARTGRPHWIVIDETHHLLPAAWAPALLTVPKELQGFLLITVHPDRISRAVLASIDLIIAIGSNPEETIRTFSETLGEPAPSVPPVSLEPGEAIAWWRRPKSEPFWFRSIPPRGERLRHLRKYAEGELGADKSFYFRGPEGKLNLRAQNLTLFLQLADGVDNETWMHHLRQGDYSRWFREAIKDDPLADEAAQIEAARDLSAEESRARIRERIEARYTHPA</sequence>
<dbReference type="SUPFAM" id="SSF52540">
    <property type="entry name" value="P-loop containing nucleoside triphosphate hydrolases"/>
    <property type="match status" value="1"/>
</dbReference>
<accession>A0A7X6DLU1</accession>
<dbReference type="AlphaFoldDB" id="A0A7X6DLU1"/>
<evidence type="ECO:0000313" key="3">
    <source>
        <dbReference type="Proteomes" id="UP000534783"/>
    </source>
</evidence>
<dbReference type="Gene3D" id="3.40.50.1000">
    <property type="entry name" value="HAD superfamily/HAD-like"/>
    <property type="match status" value="1"/>
</dbReference>
<dbReference type="InterPro" id="IPR027417">
    <property type="entry name" value="P-loop_NTPase"/>
</dbReference>
<dbReference type="GO" id="GO:0016791">
    <property type="term" value="F:phosphatase activity"/>
    <property type="evidence" value="ECO:0007669"/>
    <property type="project" value="TreeGrafter"/>
</dbReference>
<feature type="domain" description="AAA+ ATPase" evidence="1">
    <location>
        <begin position="250"/>
        <end position="415"/>
    </location>
</feature>
<dbReference type="InterPro" id="IPR003593">
    <property type="entry name" value="AAA+_ATPase"/>
</dbReference>
<dbReference type="GO" id="GO:0000287">
    <property type="term" value="F:magnesium ion binding"/>
    <property type="evidence" value="ECO:0007669"/>
    <property type="project" value="TreeGrafter"/>
</dbReference>
<dbReference type="NCBIfam" id="TIGR01484">
    <property type="entry name" value="HAD-SF-IIB"/>
    <property type="match status" value="1"/>
</dbReference>
<dbReference type="Proteomes" id="UP000534783">
    <property type="component" value="Unassembled WGS sequence"/>
</dbReference>
<dbReference type="PANTHER" id="PTHR10000:SF8">
    <property type="entry name" value="HAD SUPERFAMILY HYDROLASE-LIKE, TYPE 3"/>
    <property type="match status" value="1"/>
</dbReference>